<protein>
    <submittedName>
        <fullName evidence="1">Uncharacterized protein</fullName>
    </submittedName>
</protein>
<dbReference type="KEGG" id="btur:DB313_00075"/>
<proteinExistence type="predicted"/>
<keyword evidence="2" id="KW-1185">Reference proteome</keyword>
<dbReference type="OrthoDB" id="5290748at2"/>
<accession>A0A386PJ42</accession>
<reference evidence="1 2" key="1">
    <citation type="journal article" date="2018" name="Infect. Genet. Evol.">
        <title>Genome-wide analysis of Borrelia turcica and 'Candidatus Borrelia tachyglossi' shows relapsing fever-like genomes with unique genomic links to Lyme disease Borrelia.</title>
        <authorList>
            <person name="Gofton A.W."/>
            <person name="Margos G."/>
            <person name="Fingerle V."/>
            <person name="Hepner S."/>
            <person name="Loh S.M."/>
            <person name="Ryan U."/>
            <person name="Irwin P."/>
            <person name="Oskam C.L."/>
        </authorList>
    </citation>
    <scope>NUCLEOTIDE SEQUENCE [LARGE SCALE GENOMIC DNA]</scope>
    <source>
        <strain evidence="1 2">IST7</strain>
    </source>
</reference>
<dbReference type="Proteomes" id="UP000275571">
    <property type="component" value="Chromosome"/>
</dbReference>
<evidence type="ECO:0000313" key="1">
    <source>
        <dbReference type="EMBL" id="AYE35916.1"/>
    </source>
</evidence>
<sequence>MNKNTFIKKLTLLKMLKNNISGNIYGHKEEELKKIKNKIIKSRSIKILNQETQKDTQEKTKLTKSIECNKNKNDKKDLLIVYIDKKYLNKSANEIVKKWCKSINILNYKIIDNFNMLRLEINKQPKAILSCEEVEFFLNQNLRIQIVRGFELRFKGIPLVFTYLPMNQVKNPTLKKEIWQDLKIIKGIIKYG</sequence>
<evidence type="ECO:0000313" key="2">
    <source>
        <dbReference type="Proteomes" id="UP000275571"/>
    </source>
</evidence>
<name>A0A386PJ42_9SPIR</name>
<dbReference type="AlphaFoldDB" id="A0A386PJ42"/>
<dbReference type="EMBL" id="CP028884">
    <property type="protein sequence ID" value="AYE35916.1"/>
    <property type="molecule type" value="Genomic_DNA"/>
</dbReference>
<dbReference type="SUPFAM" id="SSF52141">
    <property type="entry name" value="Uracil-DNA glycosylase-like"/>
    <property type="match status" value="1"/>
</dbReference>
<dbReference type="InterPro" id="IPR036895">
    <property type="entry name" value="Uracil-DNA_glycosylase-like_sf"/>
</dbReference>
<dbReference type="RefSeq" id="WP_120103836.1">
    <property type="nucleotide sequence ID" value="NZ_CP028884.1"/>
</dbReference>
<organism evidence="1 2">
    <name type="scientific">Borrelia turcica IST7</name>
    <dbReference type="NCBI Taxonomy" id="1104446"/>
    <lineage>
        <taxon>Bacteria</taxon>
        <taxon>Pseudomonadati</taxon>
        <taxon>Spirochaetota</taxon>
        <taxon>Spirochaetia</taxon>
        <taxon>Spirochaetales</taxon>
        <taxon>Borreliaceae</taxon>
        <taxon>Borrelia</taxon>
    </lineage>
</organism>
<gene>
    <name evidence="1" type="ORF">DB313_00075</name>
</gene>